<proteinExistence type="predicted"/>
<sequence>MSSSVSSTLKIAPKDPGGQKLARPGGFAKYYIKYDLISRATARNNNVAPQIELNLGGLNLGDQNFGLVCDGLLKLLDADAIELEELRLEENALTTAGLAFLSQVIRKSNHHLKDLSLASNNIKVKSPREIQQWSDFLSSFRNSTCLHRLDLSSNPLGDTAIEVLCRIYANEPPLMLFNNTPQHSFDSSDAVVFEQVVVDEEEVADEREQYANSPESIIPIEPGFFQSSSQVSQNTSISLSRMQGIRSIPYIILSSTNLTDISALFFIHIIPIHPISTKLLTYLPPQKHPFEQPTNTPCNGIHYLPNPSISEFARKVLAAHETIRDPRLRRRTSSITSLQSTIDNHIYCSETCNDLKPDRAKVKLESMILDKSGISATQLWKASISTLCLSRIFLSLSTSHRHKQAWEIIVSKTVKNFHVLDPIQREKIFEWAGDRETLKVEKSWCGKKCHVQEWKFLNSTGTLGYDMTRLPSRSSSDADI</sequence>
<keyword evidence="3" id="KW-1185">Reference proteome</keyword>
<evidence type="ECO:0000313" key="2">
    <source>
        <dbReference type="EMBL" id="OLL24486.1"/>
    </source>
</evidence>
<comment type="caution">
    <text evidence="2">The sequence shown here is derived from an EMBL/GenBank/DDBJ whole genome shotgun (WGS) entry which is preliminary data.</text>
</comment>
<accession>A0A1U7LP93</accession>
<dbReference type="Proteomes" id="UP000186594">
    <property type="component" value="Unassembled WGS sequence"/>
</dbReference>
<dbReference type="SMART" id="SM00368">
    <property type="entry name" value="LRR_RI"/>
    <property type="match status" value="3"/>
</dbReference>
<dbReference type="InterPro" id="IPR001611">
    <property type="entry name" value="Leu-rich_rpt"/>
</dbReference>
<feature type="region of interest" description="Disordered" evidence="1">
    <location>
        <begin position="1"/>
        <end position="20"/>
    </location>
</feature>
<name>A0A1U7LP93_NEOID</name>
<gene>
    <name evidence="2" type="ORF">NEOLI_003265</name>
</gene>
<dbReference type="AlphaFoldDB" id="A0A1U7LP93"/>
<protein>
    <submittedName>
        <fullName evidence="2">Ribonuclease inhibitor</fullName>
    </submittedName>
</protein>
<reference evidence="2 3" key="1">
    <citation type="submission" date="2016-04" db="EMBL/GenBank/DDBJ databases">
        <title>Evolutionary innovation and constraint leading to complex multicellularity in the Ascomycota.</title>
        <authorList>
            <person name="Cisse O."/>
            <person name="Nguyen A."/>
            <person name="Hewitt D.A."/>
            <person name="Jedd G."/>
            <person name="Stajich J.E."/>
        </authorList>
    </citation>
    <scope>NUCLEOTIDE SEQUENCE [LARGE SCALE GENOMIC DNA]</scope>
    <source>
        <strain evidence="2 3">DAH-3</strain>
    </source>
</reference>
<evidence type="ECO:0000256" key="1">
    <source>
        <dbReference type="SAM" id="MobiDB-lite"/>
    </source>
</evidence>
<dbReference type="OMA" id="CKSIIWR"/>
<dbReference type="EMBL" id="LXFE01000773">
    <property type="protein sequence ID" value="OLL24486.1"/>
    <property type="molecule type" value="Genomic_DNA"/>
</dbReference>
<organism evidence="2 3">
    <name type="scientific">Neolecta irregularis (strain DAH-3)</name>
    <dbReference type="NCBI Taxonomy" id="1198029"/>
    <lineage>
        <taxon>Eukaryota</taxon>
        <taxon>Fungi</taxon>
        <taxon>Dikarya</taxon>
        <taxon>Ascomycota</taxon>
        <taxon>Taphrinomycotina</taxon>
        <taxon>Neolectales</taxon>
        <taxon>Neolectaceae</taxon>
        <taxon>Neolecta</taxon>
    </lineage>
</organism>
<dbReference type="OrthoDB" id="9876299at2759"/>
<evidence type="ECO:0000313" key="3">
    <source>
        <dbReference type="Proteomes" id="UP000186594"/>
    </source>
</evidence>
<dbReference type="InterPro" id="IPR032675">
    <property type="entry name" value="LRR_dom_sf"/>
</dbReference>
<dbReference type="SUPFAM" id="SSF52047">
    <property type="entry name" value="RNI-like"/>
    <property type="match status" value="1"/>
</dbReference>
<dbReference type="Pfam" id="PF13516">
    <property type="entry name" value="LRR_6"/>
    <property type="match status" value="2"/>
</dbReference>
<dbReference type="Gene3D" id="3.80.10.10">
    <property type="entry name" value="Ribonuclease Inhibitor"/>
    <property type="match status" value="1"/>
</dbReference>
<dbReference type="STRING" id="1198029.A0A1U7LP93"/>